<dbReference type="AlphaFoldDB" id="A0A8D7AMH7"/>
<reference evidence="2" key="1">
    <citation type="submission" date="2021-03" db="EMBL/GenBank/DDBJ databases">
        <authorList>
            <consortium name="Genoscope - CEA"/>
            <person name="William W."/>
        </authorList>
    </citation>
    <scope>NUCLEOTIDE SEQUENCE</scope>
    <source>
        <strain evidence="2">Doubled-haploid Pahang</strain>
    </source>
</reference>
<dbReference type="EMBL" id="HG996468">
    <property type="protein sequence ID" value="CAG1851964.1"/>
    <property type="molecule type" value="Genomic_DNA"/>
</dbReference>
<protein>
    <submittedName>
        <fullName evidence="2">(wild Malaysian banana) hypothetical protein</fullName>
    </submittedName>
</protein>
<keyword evidence="1" id="KW-0472">Membrane</keyword>
<feature type="transmembrane region" description="Helical" evidence="1">
    <location>
        <begin position="55"/>
        <end position="77"/>
    </location>
</feature>
<keyword evidence="1" id="KW-0812">Transmembrane</keyword>
<gene>
    <name evidence="2" type="ORF">GSMUA_186020.1</name>
</gene>
<keyword evidence="1" id="KW-1133">Transmembrane helix</keyword>
<accession>A0A8D7AMH7</accession>
<feature type="transmembrane region" description="Helical" evidence="1">
    <location>
        <begin position="132"/>
        <end position="162"/>
    </location>
</feature>
<evidence type="ECO:0000313" key="2">
    <source>
        <dbReference type="EMBL" id="CAG1851964.1"/>
    </source>
</evidence>
<organism evidence="2">
    <name type="scientific">Musa acuminata subsp. malaccensis</name>
    <name type="common">Wild banana</name>
    <name type="synonym">Musa malaccensis</name>
    <dbReference type="NCBI Taxonomy" id="214687"/>
    <lineage>
        <taxon>Eukaryota</taxon>
        <taxon>Viridiplantae</taxon>
        <taxon>Streptophyta</taxon>
        <taxon>Embryophyta</taxon>
        <taxon>Tracheophyta</taxon>
        <taxon>Spermatophyta</taxon>
        <taxon>Magnoliopsida</taxon>
        <taxon>Liliopsida</taxon>
        <taxon>Zingiberales</taxon>
        <taxon>Musaceae</taxon>
        <taxon>Musa</taxon>
    </lineage>
</organism>
<dbReference type="PRINTS" id="PR00259">
    <property type="entry name" value="TMFOUR"/>
</dbReference>
<name>A0A8D7AMH7_MUSAM</name>
<sequence>MTFCSRCLLNHALRVANLVVNLCGMAMIIYSLWLLKIWSRGVADLDATASSFPTPWYAFIYTLLGVGIVVCFAAVVGHAVSNSVNPAALSLYIVFVCFILLFQIVVIVEVLFKIDWPTVISGHHDGDTKFVAFFTFHVNICRLVGVVISAAQVNVLVMAIVLRALRPQSSNHCEGPTVPALRYSFLVMNGSDSPPGLPAPATPPPGDHNCEPALKIFRASEVRWMSA</sequence>
<evidence type="ECO:0000256" key="1">
    <source>
        <dbReference type="SAM" id="Phobius"/>
    </source>
</evidence>
<feature type="transmembrane region" description="Helical" evidence="1">
    <location>
        <begin position="89"/>
        <end position="112"/>
    </location>
</feature>
<feature type="transmembrane region" description="Helical" evidence="1">
    <location>
        <begin position="12"/>
        <end position="35"/>
    </location>
</feature>
<proteinExistence type="predicted"/>